<dbReference type="RefSeq" id="WP_263999409.1">
    <property type="nucleotide sequence ID" value="NZ_JACKVK010000014.1"/>
</dbReference>
<protein>
    <submittedName>
        <fullName evidence="1">Uncharacterized protein</fullName>
    </submittedName>
</protein>
<reference evidence="1" key="2">
    <citation type="journal article" date="2022" name="BMC Genomics">
        <title>Comparative genome analysis of mycobacteria focusing on tRNA and non-coding RNA.</title>
        <authorList>
            <person name="Behra P.R.K."/>
            <person name="Pettersson B.M.F."/>
            <person name="Ramesh M."/>
            <person name="Das S."/>
            <person name="Dasgupta S."/>
            <person name="Kirsebom L.A."/>
        </authorList>
    </citation>
    <scope>NUCLEOTIDE SEQUENCE</scope>
    <source>
        <strain evidence="1">DSM 44838</strain>
    </source>
</reference>
<gene>
    <name evidence="1" type="ORF">H7K45_27775</name>
</gene>
<accession>A0A9X2Z8V1</accession>
<keyword evidence="2" id="KW-1185">Reference proteome</keyword>
<organism evidence="1 2">
    <name type="scientific">Mycobacterium yunnanensis</name>
    <dbReference type="NCBI Taxonomy" id="368477"/>
    <lineage>
        <taxon>Bacteria</taxon>
        <taxon>Bacillati</taxon>
        <taxon>Actinomycetota</taxon>
        <taxon>Actinomycetes</taxon>
        <taxon>Mycobacteriales</taxon>
        <taxon>Mycobacteriaceae</taxon>
        <taxon>Mycobacterium</taxon>
    </lineage>
</organism>
<dbReference type="AlphaFoldDB" id="A0A9X2Z8V1"/>
<dbReference type="Proteomes" id="UP001141629">
    <property type="component" value="Unassembled WGS sequence"/>
</dbReference>
<proteinExistence type="predicted"/>
<evidence type="ECO:0000313" key="2">
    <source>
        <dbReference type="Proteomes" id="UP001141629"/>
    </source>
</evidence>
<dbReference type="EMBL" id="JACKVK010000014">
    <property type="protein sequence ID" value="MCV7424351.1"/>
    <property type="molecule type" value="Genomic_DNA"/>
</dbReference>
<sequence length="54" mass="5836">MAEIDKVRPGIVRAREGQATASYYEGHRRITVVADNASFADALAAVTALRDEVC</sequence>
<evidence type="ECO:0000313" key="1">
    <source>
        <dbReference type="EMBL" id="MCV7424351.1"/>
    </source>
</evidence>
<comment type="caution">
    <text evidence="1">The sequence shown here is derived from an EMBL/GenBank/DDBJ whole genome shotgun (WGS) entry which is preliminary data.</text>
</comment>
<name>A0A9X2Z8V1_9MYCO</name>
<reference evidence="1" key="1">
    <citation type="submission" date="2020-07" db="EMBL/GenBank/DDBJ databases">
        <authorList>
            <person name="Pettersson B.M.F."/>
            <person name="Behra P.R.K."/>
            <person name="Ramesh M."/>
            <person name="Das S."/>
            <person name="Dasgupta S."/>
            <person name="Kirsebom L.A."/>
        </authorList>
    </citation>
    <scope>NUCLEOTIDE SEQUENCE</scope>
    <source>
        <strain evidence="1">DSM 44838</strain>
    </source>
</reference>